<dbReference type="SUPFAM" id="SSF52540">
    <property type="entry name" value="P-loop containing nucleoside triphosphate hydrolases"/>
    <property type="match status" value="1"/>
</dbReference>
<feature type="repeat" description="TPR" evidence="1">
    <location>
        <begin position="529"/>
        <end position="562"/>
    </location>
</feature>
<dbReference type="PANTHER" id="PTHR47691">
    <property type="entry name" value="REGULATOR-RELATED"/>
    <property type="match status" value="1"/>
</dbReference>
<reference evidence="4" key="1">
    <citation type="journal article" date="2019" name="Int. J. Syst. Evol. Microbiol.">
        <title>The Global Catalogue of Microorganisms (GCM) 10K type strain sequencing project: providing services to taxonomists for standard genome sequencing and annotation.</title>
        <authorList>
            <consortium name="The Broad Institute Genomics Platform"/>
            <consortium name="The Broad Institute Genome Sequencing Center for Infectious Disease"/>
            <person name="Wu L."/>
            <person name="Ma J."/>
        </authorList>
    </citation>
    <scope>NUCLEOTIDE SEQUENCE [LARGE SCALE GENOMIC DNA]</scope>
    <source>
        <strain evidence="4">JCM 31920</strain>
    </source>
</reference>
<organism evidence="3 4">
    <name type="scientific">Ravibacter arvi</name>
    <dbReference type="NCBI Taxonomy" id="2051041"/>
    <lineage>
        <taxon>Bacteria</taxon>
        <taxon>Pseudomonadati</taxon>
        <taxon>Bacteroidota</taxon>
        <taxon>Cytophagia</taxon>
        <taxon>Cytophagales</taxon>
        <taxon>Spirosomataceae</taxon>
        <taxon>Ravibacter</taxon>
    </lineage>
</organism>
<dbReference type="Pfam" id="PF13424">
    <property type="entry name" value="TPR_12"/>
    <property type="match status" value="2"/>
</dbReference>
<gene>
    <name evidence="3" type="ORF">GCM10023091_34490</name>
</gene>
<sequence length="814" mass="93024">MYMQPLTSIILFDILDLIEFLEKRNVSTWVMVLIGIIVAVLKFGDFSEALQRSGRAYKNFVGKIKNFVGEKAESSETPAAASEDRTEKLFTLPVIFGLDEEAAEISREIQKSRMVLITGPGGIGKSTLSVFYAVNHREMYPGGAVFIELAPVKEGDRVAQVTAEILRIPDDGTKSVTNQIITFLKAKKFLLIFDNCEHLIAEVKQLIVEIKTNCPHVHVICTSRDYFEVKGLPDGHRLELRSMETGSWNMPTEELRQFNGVKLFEHHARHVNSRFKLSPGTLPSVSKICSWFDGLPLAIILAASRTDILTVEEISEQLDRFLPQLESSSANILTVRHRSMRNAIEWSYELLESLEGNTMMNLSAFADDFSVSAIKKVCFEDSVRVETRESIISKLQRASLLKPSSPKGGTKRFFLLETIRQYSKEKLIARGDAEVIHKRFCEYYLAFVAEHGAHLLGDRQMEKLEILEEQIANIRMAFVYMDRYNWTDMMTRCGAGLWRYWEIRSQLNEGRERLEHIANNSYEPNRDLQEVLNGLGTILYRQADYDQAFAYYQKKLTLDDLLGDVNQKASTYSDLGNVQGKKGKHREAIEYFRKALLITDAGEKSRVNAVIFNNLARESLLIGEVGKARQYYEKSREYFMHLQNKWESGFPLHGLGMAALYEKNYEVARGYFEEALKYREEAKDQRNVAQCLLGLAYVGISLSEMDEARRFLKKSLDINWGSQEEMGLHDTFAVGVVYMVKAGDCPTAIQISAYLQRESRRKANTKLFHVFSENLISECHDEFADNYEQWEQLGQSMSKNRAYNLLNKKLEVGA</sequence>
<feature type="domain" description="AAA+ ATPase" evidence="2">
    <location>
        <begin position="111"/>
        <end position="254"/>
    </location>
</feature>
<evidence type="ECO:0000259" key="2">
    <source>
        <dbReference type="SMART" id="SM00382"/>
    </source>
</evidence>
<dbReference type="SUPFAM" id="SSF48452">
    <property type="entry name" value="TPR-like"/>
    <property type="match status" value="1"/>
</dbReference>
<dbReference type="InterPro" id="IPR011990">
    <property type="entry name" value="TPR-like_helical_dom_sf"/>
</dbReference>
<dbReference type="SMART" id="SM00028">
    <property type="entry name" value="TPR"/>
    <property type="match status" value="5"/>
</dbReference>
<dbReference type="PROSITE" id="PS50005">
    <property type="entry name" value="TPR"/>
    <property type="match status" value="2"/>
</dbReference>
<comment type="caution">
    <text evidence="3">The sequence shown here is derived from an EMBL/GenBank/DDBJ whole genome shotgun (WGS) entry which is preliminary data.</text>
</comment>
<dbReference type="InterPro" id="IPR019734">
    <property type="entry name" value="TPR_rpt"/>
</dbReference>
<dbReference type="InterPro" id="IPR003593">
    <property type="entry name" value="AAA+_ATPase"/>
</dbReference>
<proteinExistence type="predicted"/>
<name>A0ABP8M4K1_9BACT</name>
<keyword evidence="4" id="KW-1185">Reference proteome</keyword>
<dbReference type="Gene3D" id="1.25.40.10">
    <property type="entry name" value="Tetratricopeptide repeat domain"/>
    <property type="match status" value="1"/>
</dbReference>
<evidence type="ECO:0000256" key="1">
    <source>
        <dbReference type="PROSITE-ProRule" id="PRU00339"/>
    </source>
</evidence>
<dbReference type="EMBL" id="BAABEY010000032">
    <property type="protein sequence ID" value="GAA4444416.1"/>
    <property type="molecule type" value="Genomic_DNA"/>
</dbReference>
<dbReference type="Gene3D" id="3.40.50.300">
    <property type="entry name" value="P-loop containing nucleotide triphosphate hydrolases"/>
    <property type="match status" value="1"/>
</dbReference>
<dbReference type="Proteomes" id="UP001501508">
    <property type="component" value="Unassembled WGS sequence"/>
</dbReference>
<protein>
    <recommendedName>
        <fullName evidence="2">AAA+ ATPase domain-containing protein</fullName>
    </recommendedName>
</protein>
<evidence type="ECO:0000313" key="4">
    <source>
        <dbReference type="Proteomes" id="UP001501508"/>
    </source>
</evidence>
<dbReference type="SMART" id="SM00382">
    <property type="entry name" value="AAA"/>
    <property type="match status" value="1"/>
</dbReference>
<evidence type="ECO:0000313" key="3">
    <source>
        <dbReference type="EMBL" id="GAA4444416.1"/>
    </source>
</evidence>
<dbReference type="PRINTS" id="PR00364">
    <property type="entry name" value="DISEASERSIST"/>
</dbReference>
<keyword evidence="1" id="KW-0802">TPR repeat</keyword>
<feature type="repeat" description="TPR" evidence="1">
    <location>
        <begin position="569"/>
        <end position="602"/>
    </location>
</feature>
<dbReference type="InterPro" id="IPR027417">
    <property type="entry name" value="P-loop_NTPase"/>
</dbReference>
<dbReference type="PANTHER" id="PTHR47691:SF3">
    <property type="entry name" value="HTH-TYPE TRANSCRIPTIONAL REGULATOR RV0890C-RELATED"/>
    <property type="match status" value="1"/>
</dbReference>
<accession>A0ABP8M4K1</accession>